<dbReference type="GO" id="GO:0019843">
    <property type="term" value="F:rRNA binding"/>
    <property type="evidence" value="ECO:0007669"/>
    <property type="project" value="UniProtKB-UniRule"/>
</dbReference>
<evidence type="ECO:0000313" key="9">
    <source>
        <dbReference type="Proteomes" id="UP000034837"/>
    </source>
</evidence>
<evidence type="ECO:0000256" key="2">
    <source>
        <dbReference type="ARBA" id="ARBA00022980"/>
    </source>
</evidence>
<dbReference type="GO" id="GO:0003735">
    <property type="term" value="F:structural constituent of ribosome"/>
    <property type="evidence" value="ECO:0007669"/>
    <property type="project" value="UniProtKB-UniRule"/>
</dbReference>
<proteinExistence type="inferred from homology"/>
<dbReference type="Gene3D" id="3.90.930.12">
    <property type="entry name" value="Ribosomal protein L6, alpha-beta domain"/>
    <property type="match status" value="2"/>
</dbReference>
<evidence type="ECO:0000256" key="5">
    <source>
        <dbReference type="RuleBase" id="RU003869"/>
    </source>
</evidence>
<dbReference type="InterPro" id="IPR020040">
    <property type="entry name" value="Ribosomal_uL6_a/b-dom"/>
</dbReference>
<feature type="domain" description="Large ribosomal subunit protein uL6 alpha-beta" evidence="7">
    <location>
        <begin position="11"/>
        <end position="83"/>
    </location>
</feature>
<dbReference type="InterPro" id="IPR036789">
    <property type="entry name" value="Ribosomal_uL6-like_a/b-dom_sf"/>
</dbReference>
<feature type="domain" description="Large ribosomal subunit protein uL6 alpha-beta" evidence="7">
    <location>
        <begin position="92"/>
        <end position="164"/>
    </location>
</feature>
<sequence>MSRIGKKTIVIPTGVEADVTSGNIKIKGPKGTLEQSLHTRVSIVKEGNELKISVKDENLKSDRALWGLFGSLVRNMILGVTTGFEKKLEMNGIGFKAEVKGKNLVLDVGFSHQVNFAVPQGIEVTVEKNIITIKGFDKQLVGSIAAQIREIKKPEPYLGKGIKYVDEIIRRKAGKAAAKSAA</sequence>
<dbReference type="SUPFAM" id="SSF56053">
    <property type="entry name" value="Ribosomal protein L6"/>
    <property type="match status" value="2"/>
</dbReference>
<dbReference type="InterPro" id="IPR000702">
    <property type="entry name" value="Ribosomal_uL6-like"/>
</dbReference>
<keyword evidence="4 6" id="KW-0699">rRNA-binding</keyword>
<dbReference type="PRINTS" id="PR00059">
    <property type="entry name" value="RIBOSOMALL6"/>
</dbReference>
<protein>
    <recommendedName>
        <fullName evidence="4">Large ribosomal subunit protein uL6</fullName>
    </recommendedName>
</protein>
<dbReference type="InterPro" id="IPR019906">
    <property type="entry name" value="Ribosomal_uL6_bac-type"/>
</dbReference>
<comment type="similarity">
    <text evidence="1 4 5">Belongs to the universal ribosomal protein uL6 family.</text>
</comment>
<comment type="function">
    <text evidence="4 6">This protein binds to the 23S rRNA, and is important in its secondary structure. It is located near the subunit interface in the base of the L7/L12 stalk, and near the tRNA binding site of the peptidyltransferase center.</text>
</comment>
<dbReference type="NCBIfam" id="TIGR03654">
    <property type="entry name" value="L6_bact"/>
    <property type="match status" value="1"/>
</dbReference>
<accession>A0A0G1A754</accession>
<evidence type="ECO:0000259" key="7">
    <source>
        <dbReference type="Pfam" id="PF00347"/>
    </source>
</evidence>
<dbReference type="PANTHER" id="PTHR11655">
    <property type="entry name" value="60S/50S RIBOSOMAL PROTEIN L6/L9"/>
    <property type="match status" value="1"/>
</dbReference>
<evidence type="ECO:0000256" key="4">
    <source>
        <dbReference type="HAMAP-Rule" id="MF_01365"/>
    </source>
</evidence>
<dbReference type="FunFam" id="3.90.930.12:FF:000001">
    <property type="entry name" value="50S ribosomal protein L6"/>
    <property type="match status" value="1"/>
</dbReference>
<dbReference type="GO" id="GO:0022625">
    <property type="term" value="C:cytosolic large ribosomal subunit"/>
    <property type="evidence" value="ECO:0007669"/>
    <property type="project" value="UniProtKB-UniRule"/>
</dbReference>
<organism evidence="8 9">
    <name type="scientific">Candidatus Magasanikbacteria bacterium GW2011_GWA2_42_32</name>
    <dbReference type="NCBI Taxonomy" id="1619039"/>
    <lineage>
        <taxon>Bacteria</taxon>
        <taxon>Candidatus Magasanikiibacteriota</taxon>
    </lineage>
</organism>
<dbReference type="HAMAP" id="MF_01365_B">
    <property type="entry name" value="Ribosomal_uL6_B"/>
    <property type="match status" value="1"/>
</dbReference>
<keyword evidence="3 4" id="KW-0687">Ribonucleoprotein</keyword>
<dbReference type="Proteomes" id="UP000034837">
    <property type="component" value="Unassembled WGS sequence"/>
</dbReference>
<gene>
    <name evidence="4" type="primary">rplF</name>
    <name evidence="8" type="ORF">UV20_C0006G0072</name>
</gene>
<dbReference type="PIRSF" id="PIRSF002162">
    <property type="entry name" value="Ribosomal_L6"/>
    <property type="match status" value="1"/>
</dbReference>
<keyword evidence="2 4" id="KW-0689">Ribosomal protein</keyword>
<keyword evidence="4 6" id="KW-0694">RNA-binding</keyword>
<evidence type="ECO:0000256" key="3">
    <source>
        <dbReference type="ARBA" id="ARBA00023274"/>
    </source>
</evidence>
<evidence type="ECO:0000256" key="1">
    <source>
        <dbReference type="ARBA" id="ARBA00009356"/>
    </source>
</evidence>
<evidence type="ECO:0000313" key="8">
    <source>
        <dbReference type="EMBL" id="KKS56789.1"/>
    </source>
</evidence>
<dbReference type="Pfam" id="PF00347">
    <property type="entry name" value="Ribosomal_L6"/>
    <property type="match status" value="2"/>
</dbReference>
<dbReference type="PATRIC" id="fig|1619039.3.peg.824"/>
<evidence type="ECO:0000256" key="6">
    <source>
        <dbReference type="RuleBase" id="RU003870"/>
    </source>
</evidence>
<dbReference type="EMBL" id="LCDO01000006">
    <property type="protein sequence ID" value="KKS56789.1"/>
    <property type="molecule type" value="Genomic_DNA"/>
</dbReference>
<comment type="subunit">
    <text evidence="4">Part of the 50S ribosomal subunit.</text>
</comment>
<dbReference type="AlphaFoldDB" id="A0A0G1A754"/>
<dbReference type="PANTHER" id="PTHR11655:SF14">
    <property type="entry name" value="LARGE RIBOSOMAL SUBUNIT PROTEIN UL6M"/>
    <property type="match status" value="1"/>
</dbReference>
<name>A0A0G1A754_9BACT</name>
<comment type="caution">
    <text evidence="8">The sequence shown here is derived from an EMBL/GenBank/DDBJ whole genome shotgun (WGS) entry which is preliminary data.</text>
</comment>
<reference evidence="8 9" key="1">
    <citation type="journal article" date="2015" name="Nature">
        <title>rRNA introns, odd ribosomes, and small enigmatic genomes across a large radiation of phyla.</title>
        <authorList>
            <person name="Brown C.T."/>
            <person name="Hug L.A."/>
            <person name="Thomas B.C."/>
            <person name="Sharon I."/>
            <person name="Castelle C.J."/>
            <person name="Singh A."/>
            <person name="Wilkins M.J."/>
            <person name="Williams K.H."/>
            <person name="Banfield J.F."/>
        </authorList>
    </citation>
    <scope>NUCLEOTIDE SEQUENCE [LARGE SCALE GENOMIC DNA]</scope>
</reference>
<dbReference type="GO" id="GO:0002181">
    <property type="term" value="P:cytoplasmic translation"/>
    <property type="evidence" value="ECO:0007669"/>
    <property type="project" value="TreeGrafter"/>
</dbReference>